<comment type="subcellular location">
    <subcellularLocation>
        <location evidence="1">Cell membrane</location>
        <topology evidence="1">Single-pass type I membrane protein</topology>
    </subcellularLocation>
    <subcellularLocation>
        <location evidence="2">Secreted</location>
        <location evidence="2">Extracellular space</location>
        <location evidence="2">Extracellular matrix</location>
    </subcellularLocation>
</comment>
<feature type="transmembrane region" description="Helical" evidence="16">
    <location>
        <begin position="521"/>
        <end position="545"/>
    </location>
</feature>
<evidence type="ECO:0000313" key="18">
    <source>
        <dbReference type="EMBL" id="TFJ99600.1"/>
    </source>
</evidence>
<evidence type="ECO:0000256" key="7">
    <source>
        <dbReference type="ARBA" id="ARBA00022530"/>
    </source>
</evidence>
<keyword evidence="10" id="KW-0732">Signal</keyword>
<dbReference type="PANTHER" id="PTHR11576">
    <property type="entry name" value="ZONA PELLUCIDA SPERM-BINDING PROTEIN 3"/>
    <property type="match status" value="1"/>
</dbReference>
<reference evidence="18 19" key="1">
    <citation type="submission" date="2019-04" db="EMBL/GenBank/DDBJ databases">
        <title>Draft genome of the big-headed turtle Platysternon megacephalum.</title>
        <authorList>
            <person name="Gong S."/>
        </authorList>
    </citation>
    <scope>NUCLEOTIDE SEQUENCE [LARGE SCALE GENOMIC DNA]</scope>
    <source>
        <strain evidence="18">DO16091913</strain>
        <tissue evidence="18">Muscle</tissue>
    </source>
</reference>
<keyword evidence="5" id="KW-1003">Cell membrane</keyword>
<dbReference type="Gene3D" id="2.60.40.4100">
    <property type="entry name" value="Zona pellucida, ZP-C domain"/>
    <property type="match status" value="1"/>
</dbReference>
<feature type="transmembrane region" description="Helical" evidence="16">
    <location>
        <begin position="468"/>
        <end position="486"/>
    </location>
</feature>
<dbReference type="GO" id="GO:2000344">
    <property type="term" value="P:positive regulation of acrosome reaction"/>
    <property type="evidence" value="ECO:0007669"/>
    <property type="project" value="TreeGrafter"/>
</dbReference>
<evidence type="ECO:0000256" key="10">
    <source>
        <dbReference type="ARBA" id="ARBA00022729"/>
    </source>
</evidence>
<keyword evidence="12 16" id="KW-0472">Membrane</keyword>
<reference evidence="18 19" key="2">
    <citation type="submission" date="2019-04" db="EMBL/GenBank/DDBJ databases">
        <title>The genome sequence of big-headed turtle.</title>
        <authorList>
            <person name="Gong S."/>
        </authorList>
    </citation>
    <scope>NUCLEOTIDE SEQUENCE [LARGE SCALE GENOMIC DNA]</scope>
    <source>
        <strain evidence="18">DO16091913</strain>
        <tissue evidence="18">Muscle</tissue>
    </source>
</reference>
<name>A0A4D9DQ04_9SAUR</name>
<comment type="caution">
    <text evidence="18">The sequence shown here is derived from an EMBL/GenBank/DDBJ whole genome shotgun (WGS) entry which is preliminary data.</text>
</comment>
<dbReference type="GO" id="GO:0032190">
    <property type="term" value="F:acrosin binding"/>
    <property type="evidence" value="ECO:0007669"/>
    <property type="project" value="TreeGrafter"/>
</dbReference>
<dbReference type="SMART" id="SM00241">
    <property type="entry name" value="ZP"/>
    <property type="match status" value="1"/>
</dbReference>
<dbReference type="InterPro" id="IPR055355">
    <property type="entry name" value="ZP-C"/>
</dbReference>
<evidence type="ECO:0000256" key="14">
    <source>
        <dbReference type="ARBA" id="ARBA00023180"/>
    </source>
</evidence>
<dbReference type="FunFam" id="2.60.40.3210:FF:000001">
    <property type="entry name" value="Zona pellucida sperm-binding protein 3"/>
    <property type="match status" value="1"/>
</dbReference>
<evidence type="ECO:0000256" key="6">
    <source>
        <dbReference type="ARBA" id="ARBA00022525"/>
    </source>
</evidence>
<keyword evidence="7" id="KW-0272">Extracellular matrix</keyword>
<feature type="transmembrane region" description="Helical" evidence="16">
    <location>
        <begin position="604"/>
        <end position="621"/>
    </location>
</feature>
<evidence type="ECO:0000256" key="12">
    <source>
        <dbReference type="ARBA" id="ARBA00023136"/>
    </source>
</evidence>
<organism evidence="18 19">
    <name type="scientific">Platysternon megacephalum</name>
    <name type="common">big-headed turtle</name>
    <dbReference type="NCBI Taxonomy" id="55544"/>
    <lineage>
        <taxon>Eukaryota</taxon>
        <taxon>Metazoa</taxon>
        <taxon>Chordata</taxon>
        <taxon>Craniata</taxon>
        <taxon>Vertebrata</taxon>
        <taxon>Euteleostomi</taxon>
        <taxon>Archelosauria</taxon>
        <taxon>Testudinata</taxon>
        <taxon>Testudines</taxon>
        <taxon>Cryptodira</taxon>
        <taxon>Durocryptodira</taxon>
        <taxon>Testudinoidea</taxon>
        <taxon>Platysternidae</taxon>
        <taxon>Platysternon</taxon>
    </lineage>
</organism>
<feature type="domain" description="ZP" evidence="17">
    <location>
        <begin position="81"/>
        <end position="333"/>
    </location>
</feature>
<dbReference type="Pfam" id="PF00100">
    <property type="entry name" value="Zona_pellucida"/>
    <property type="match status" value="1"/>
</dbReference>
<proteinExistence type="inferred from homology"/>
<evidence type="ECO:0000256" key="3">
    <source>
        <dbReference type="ARBA" id="ARBA00006735"/>
    </source>
</evidence>
<accession>A0A4D9DQ04</accession>
<dbReference type="PROSITE" id="PS51034">
    <property type="entry name" value="ZP_2"/>
    <property type="match status" value="1"/>
</dbReference>
<keyword evidence="6" id="KW-0964">Secreted</keyword>
<evidence type="ECO:0000256" key="13">
    <source>
        <dbReference type="ARBA" id="ARBA00023157"/>
    </source>
</evidence>
<evidence type="ECO:0000256" key="1">
    <source>
        <dbReference type="ARBA" id="ARBA00004251"/>
    </source>
</evidence>
<dbReference type="PANTHER" id="PTHR11576:SF2">
    <property type="entry name" value="ZONA PELLUCIDA SPERM-BINDING PROTEIN 3"/>
    <property type="match status" value="1"/>
</dbReference>
<keyword evidence="14" id="KW-0325">Glycoprotein</keyword>
<dbReference type="GO" id="GO:0031012">
    <property type="term" value="C:extracellular matrix"/>
    <property type="evidence" value="ECO:0007669"/>
    <property type="project" value="TreeGrafter"/>
</dbReference>
<gene>
    <name evidence="18" type="ORF">DR999_PMT18384</name>
</gene>
<keyword evidence="8" id="KW-0165">Cleavage on pair of basic residues</keyword>
<dbReference type="InterPro" id="IPR001507">
    <property type="entry name" value="ZP_dom"/>
</dbReference>
<sequence length="697" mass="74706">MKAARGSPLPAGADCCCLWQQETPAAGWGSWVLHLRRGRGRRRHTHAWQPSPGTHREETPRGLPVGDLTHLSSCWGFVSVVCGSSRLQITVLVDLFGNGVTVSARELTLGDGCAVTAVGPDRFQLEYLLSACGATIELLPDTIHYRNFLHYRPSAVRGMIRASAFSLSIDCFYPRTGNVSSLGLQPTWVPFSSTLMHRRHLDFALDVYDSTWSSPLSDPTYYLGDLINIQASVRTGSHAPLRIYVDECVARPSAASSMKYEVITDHGCLVDGQQSRSRFLAPRGDQFLRFQLDTFVFTGASNSQIYLLCHLKAVAAGPANQHNKACSYDPATTAWRSHEGGDCSCCASPAGCGSRRRRRHLPQDREGLLGEADLQLGPIKLATNSSITLGSSPLTLASTEPTSATAGAVELSSTVPISGTPKAIHPVLFSPNRAVNPIVRGDMKDSSGDDCDASSPLANGCSISRCQAVLVVVGLLQVAFGTLFVIDNCAYTDSVGIHFFPGILLFLAGIIAIAADRAPSMALMKACLVIQIIAAAVVMVINFLYLRDLLSYLSFACDLQDQLQNCRVHDQILALLLLVGLLQVAFGVLLAISPCVYRDELHVHFYSAVLLLLAGIITLAADTTHSLALVSNLLIKPGPGLHQGSVTSLLIPLPRQATLLRGTVPSGPVGAVRPEVALPCTGELSEGELGRRGGSHW</sequence>
<dbReference type="FunFam" id="2.60.40.4100:FF:000002">
    <property type="entry name" value="Zona pellucida sperm-binding protein 3"/>
    <property type="match status" value="1"/>
</dbReference>
<keyword evidence="9 16" id="KW-0812">Transmembrane</keyword>
<evidence type="ECO:0000256" key="9">
    <source>
        <dbReference type="ARBA" id="ARBA00022692"/>
    </source>
</evidence>
<evidence type="ECO:0000256" key="16">
    <source>
        <dbReference type="SAM" id="Phobius"/>
    </source>
</evidence>
<keyword evidence="19" id="KW-1185">Reference proteome</keyword>
<dbReference type="OrthoDB" id="8880842at2759"/>
<evidence type="ECO:0000256" key="11">
    <source>
        <dbReference type="ARBA" id="ARBA00022989"/>
    </source>
</evidence>
<dbReference type="GO" id="GO:0035803">
    <property type="term" value="P:egg coat formation"/>
    <property type="evidence" value="ECO:0007669"/>
    <property type="project" value="TreeGrafter"/>
</dbReference>
<dbReference type="AlphaFoldDB" id="A0A4D9DQ04"/>
<dbReference type="GO" id="GO:0007339">
    <property type="term" value="P:binding of sperm to zona pellucida"/>
    <property type="evidence" value="ECO:0007669"/>
    <property type="project" value="TreeGrafter"/>
</dbReference>
<evidence type="ECO:0000313" key="19">
    <source>
        <dbReference type="Proteomes" id="UP000297703"/>
    </source>
</evidence>
<evidence type="ECO:0000256" key="5">
    <source>
        <dbReference type="ARBA" id="ARBA00022475"/>
    </source>
</evidence>
<feature type="transmembrane region" description="Helical" evidence="16">
    <location>
        <begin position="572"/>
        <end position="592"/>
    </location>
</feature>
<dbReference type="STRING" id="55544.A0A4D9DQ04"/>
<dbReference type="InterPro" id="IPR042235">
    <property type="entry name" value="ZP-C_dom"/>
</dbReference>
<comment type="similarity">
    <text evidence="3">Belongs to the ZP domain family. ZPC subfamily.</text>
</comment>
<evidence type="ECO:0000256" key="4">
    <source>
        <dbReference type="ARBA" id="ARBA00017980"/>
    </source>
</evidence>
<evidence type="ECO:0000259" key="17">
    <source>
        <dbReference type="PROSITE" id="PS51034"/>
    </source>
</evidence>
<keyword evidence="13" id="KW-1015">Disulfide bond</keyword>
<keyword evidence="11 16" id="KW-1133">Transmembrane helix</keyword>
<dbReference type="Proteomes" id="UP000297703">
    <property type="component" value="Unassembled WGS sequence"/>
</dbReference>
<feature type="transmembrane region" description="Helical" evidence="16">
    <location>
        <begin position="495"/>
        <end position="515"/>
    </location>
</feature>
<evidence type="ECO:0000256" key="8">
    <source>
        <dbReference type="ARBA" id="ARBA00022685"/>
    </source>
</evidence>
<dbReference type="Gene3D" id="2.60.40.3210">
    <property type="entry name" value="Zona pellucida, ZP-N domain"/>
    <property type="match status" value="1"/>
</dbReference>
<evidence type="ECO:0000256" key="15">
    <source>
        <dbReference type="ARBA" id="ARBA00030824"/>
    </source>
</evidence>
<dbReference type="GO" id="GO:0005886">
    <property type="term" value="C:plasma membrane"/>
    <property type="evidence" value="ECO:0007669"/>
    <property type="project" value="UniProtKB-SubCell"/>
</dbReference>
<evidence type="ECO:0000256" key="2">
    <source>
        <dbReference type="ARBA" id="ARBA00004498"/>
    </source>
</evidence>
<dbReference type="EMBL" id="QXTE01000319">
    <property type="protein sequence ID" value="TFJ99600.1"/>
    <property type="molecule type" value="Genomic_DNA"/>
</dbReference>
<protein>
    <recommendedName>
        <fullName evidence="4">Zona pellucida sperm-binding protein 3</fullName>
    </recommendedName>
    <alternativeName>
        <fullName evidence="15">Zona pellucida glycoprotein 3</fullName>
    </alternativeName>
</protein>